<dbReference type="InterPro" id="IPR016066">
    <property type="entry name" value="A-D-PHexomutase_CS"/>
</dbReference>
<dbReference type="Gene3D" id="3.30.310.50">
    <property type="entry name" value="Alpha-D-phosphohexomutase, C-terminal domain"/>
    <property type="match status" value="1"/>
</dbReference>
<evidence type="ECO:0000313" key="11">
    <source>
        <dbReference type="EMBL" id="GAC80704.1"/>
    </source>
</evidence>
<dbReference type="Pfam" id="PF02878">
    <property type="entry name" value="PGM_PMM_I"/>
    <property type="match status" value="1"/>
</dbReference>
<evidence type="ECO:0000259" key="10">
    <source>
        <dbReference type="Pfam" id="PF02880"/>
    </source>
</evidence>
<name>M3VG82_GORML</name>
<dbReference type="PROSITE" id="PS00710">
    <property type="entry name" value="PGM_PMM"/>
    <property type="match status" value="1"/>
</dbReference>
<dbReference type="Proteomes" id="UP000035009">
    <property type="component" value="Unassembled WGS sequence"/>
</dbReference>
<dbReference type="SUPFAM" id="SSF53738">
    <property type="entry name" value="Phosphoglucomutase, first 3 domains"/>
    <property type="match status" value="3"/>
</dbReference>
<dbReference type="InterPro" id="IPR036900">
    <property type="entry name" value="A-D-PHexomutase_C_sf"/>
</dbReference>
<dbReference type="PANTHER" id="PTHR45745">
    <property type="entry name" value="PHOSPHOMANNOMUTASE 45A"/>
    <property type="match status" value="1"/>
</dbReference>
<evidence type="ECO:0000259" key="8">
    <source>
        <dbReference type="Pfam" id="PF02878"/>
    </source>
</evidence>
<dbReference type="eggNOG" id="COG1109">
    <property type="taxonomic scope" value="Bacteria"/>
</dbReference>
<evidence type="ECO:0000259" key="9">
    <source>
        <dbReference type="Pfam" id="PF02879"/>
    </source>
</evidence>
<feature type="domain" description="Alpha-D-phosphohexomutase alpha/beta/alpha" evidence="9">
    <location>
        <begin position="160"/>
        <end position="259"/>
    </location>
</feature>
<organism evidence="11 12">
    <name type="scientific">Gordonia malaquae NBRC 108250</name>
    <dbReference type="NCBI Taxonomy" id="1223542"/>
    <lineage>
        <taxon>Bacteria</taxon>
        <taxon>Bacillati</taxon>
        <taxon>Actinomycetota</taxon>
        <taxon>Actinomycetes</taxon>
        <taxon>Mycobacteriales</taxon>
        <taxon>Gordoniaceae</taxon>
        <taxon>Gordonia</taxon>
    </lineage>
</organism>
<comment type="cofactor">
    <cofactor evidence="1">
        <name>Mg(2+)</name>
        <dbReference type="ChEBI" id="CHEBI:18420"/>
    </cofactor>
</comment>
<keyword evidence="6" id="KW-0413">Isomerase</keyword>
<reference evidence="11 12" key="1">
    <citation type="submission" date="2013-02" db="EMBL/GenBank/DDBJ databases">
        <title>Whole genome shotgun sequence of Gordonia malaquae NBRC 108250.</title>
        <authorList>
            <person name="Yoshida I."/>
            <person name="Hosoyama A."/>
            <person name="Tsuchikane K."/>
            <person name="Ando Y."/>
            <person name="Baba S."/>
            <person name="Ohji S."/>
            <person name="Hamada M."/>
            <person name="Tamura T."/>
            <person name="Yamazoe A."/>
            <person name="Yamazaki S."/>
            <person name="Fujita N."/>
        </authorList>
    </citation>
    <scope>NUCLEOTIDE SEQUENCE [LARGE SCALE GENOMIC DNA]</scope>
    <source>
        <strain evidence="11 12">NBRC 108250</strain>
    </source>
</reference>
<dbReference type="STRING" id="410332.SAMN04488550_1477"/>
<dbReference type="OrthoDB" id="9806956at2"/>
<dbReference type="AlphaFoldDB" id="M3VG82"/>
<dbReference type="InterPro" id="IPR005845">
    <property type="entry name" value="A-D-PHexomutase_a/b/a-II"/>
</dbReference>
<protein>
    <submittedName>
        <fullName evidence="11">Putative phosphoglucomutase</fullName>
    </submittedName>
</protein>
<dbReference type="GO" id="GO:0000287">
    <property type="term" value="F:magnesium ion binding"/>
    <property type="evidence" value="ECO:0007669"/>
    <property type="project" value="InterPro"/>
</dbReference>
<dbReference type="SUPFAM" id="SSF55957">
    <property type="entry name" value="Phosphoglucomutase, C-terminal domain"/>
    <property type="match status" value="1"/>
</dbReference>
<keyword evidence="4 7" id="KW-0479">Metal-binding</keyword>
<dbReference type="GO" id="GO:0005975">
    <property type="term" value="P:carbohydrate metabolic process"/>
    <property type="evidence" value="ECO:0007669"/>
    <property type="project" value="InterPro"/>
</dbReference>
<evidence type="ECO:0000256" key="3">
    <source>
        <dbReference type="ARBA" id="ARBA00022553"/>
    </source>
</evidence>
<gene>
    <name evidence="11" type="ORF">GM1_020_00680</name>
</gene>
<keyword evidence="12" id="KW-1185">Reference proteome</keyword>
<dbReference type="InterPro" id="IPR005846">
    <property type="entry name" value="A-D-PHexomutase_a/b/a-III"/>
</dbReference>
<evidence type="ECO:0000256" key="2">
    <source>
        <dbReference type="ARBA" id="ARBA00010231"/>
    </source>
</evidence>
<dbReference type="PRINTS" id="PR00509">
    <property type="entry name" value="PGMPMM"/>
</dbReference>
<evidence type="ECO:0000256" key="7">
    <source>
        <dbReference type="RuleBase" id="RU004326"/>
    </source>
</evidence>
<evidence type="ECO:0000256" key="5">
    <source>
        <dbReference type="ARBA" id="ARBA00022842"/>
    </source>
</evidence>
<dbReference type="EMBL" id="BAOP01000020">
    <property type="protein sequence ID" value="GAC80704.1"/>
    <property type="molecule type" value="Genomic_DNA"/>
</dbReference>
<dbReference type="CDD" id="cd05799">
    <property type="entry name" value="PGM2"/>
    <property type="match status" value="1"/>
</dbReference>
<dbReference type="GO" id="GO:0008973">
    <property type="term" value="F:phosphopentomutase activity"/>
    <property type="evidence" value="ECO:0007669"/>
    <property type="project" value="TreeGrafter"/>
</dbReference>
<dbReference type="GO" id="GO:0006166">
    <property type="term" value="P:purine ribonucleoside salvage"/>
    <property type="evidence" value="ECO:0007669"/>
    <property type="project" value="TreeGrafter"/>
</dbReference>
<feature type="domain" description="Alpha-D-phosphohexomutase alpha/beta/alpha" evidence="10">
    <location>
        <begin position="271"/>
        <end position="364"/>
    </location>
</feature>
<evidence type="ECO:0000256" key="1">
    <source>
        <dbReference type="ARBA" id="ARBA00001946"/>
    </source>
</evidence>
<feature type="domain" description="Alpha-D-phosphohexomutase alpha/beta/alpha" evidence="8">
    <location>
        <begin position="2"/>
        <end position="137"/>
    </location>
</feature>
<keyword evidence="5 7" id="KW-0460">Magnesium</keyword>
<dbReference type="RefSeq" id="WP_008379885.1">
    <property type="nucleotide sequence ID" value="NZ_BAOP01000020.1"/>
</dbReference>
<dbReference type="Pfam" id="PF02879">
    <property type="entry name" value="PGM_PMM_II"/>
    <property type="match status" value="1"/>
</dbReference>
<proteinExistence type="inferred from homology"/>
<dbReference type="InterPro" id="IPR005841">
    <property type="entry name" value="Alpha-D-phosphohexomutase_SF"/>
</dbReference>
<sequence length="507" mass="53120">MLSFGTAGLRGPVRDGPDGMNVENVVRATAGLAAWLVDNGDAGRTVVVGRDARHGSEAFADAAREVFASAGFDVVGLPEPGPTPLVAFACRALDAAAGVMITASHNPPADNGYKVYLDGGAQLISPDDRDIEAAIGAVDPSSVRRTTPVDDGRGGRIRDDYLARLAARFPRSDGPPVRIALTAMHGVGGALAVEALAHAGFTDVHTVPEQFAPDPDFPTVAFPNPEEPGATDLLLATGRRVDADLLIALDPDADRCAVGVRDGDSWRMLTGDETGALLGDAIMQSAPSGSVVASSIVSGTLMHTIAVSRGFDARRTLTGFKWLVRAGEPLVYAYEEALGHCVDPDAVRDKDGVAATVACALIARAWQDRGGLSAALDTLMARHGVHVTSQQSVRFDDAAEGAALLRRLRERPPTAVGGFTMTVADYADRTDGLRTDGLELVGSDDAGGTLRVMVRPSGTEPKIKFYGQVTRPADIDTVRAVRDRAAATLQRAVDSVLDASRTEESNR</sequence>
<keyword evidence="3" id="KW-0597">Phosphoprotein</keyword>
<dbReference type="Gene3D" id="3.40.120.10">
    <property type="entry name" value="Alpha-D-Glucose-1,6-Bisphosphate, subunit A, domain 3"/>
    <property type="match status" value="3"/>
</dbReference>
<dbReference type="InterPro" id="IPR016055">
    <property type="entry name" value="A-D-PHexomutase_a/b/a-I/II/III"/>
</dbReference>
<evidence type="ECO:0000256" key="6">
    <source>
        <dbReference type="ARBA" id="ARBA00023235"/>
    </source>
</evidence>
<comment type="caution">
    <text evidence="11">The sequence shown here is derived from an EMBL/GenBank/DDBJ whole genome shotgun (WGS) entry which is preliminary data.</text>
</comment>
<dbReference type="InterPro" id="IPR005844">
    <property type="entry name" value="A-D-PHexomutase_a/b/a-I"/>
</dbReference>
<comment type="similarity">
    <text evidence="2 7">Belongs to the phosphohexose mutase family.</text>
</comment>
<dbReference type="PANTHER" id="PTHR45745:SF1">
    <property type="entry name" value="PHOSPHOGLUCOMUTASE 2B-RELATED"/>
    <property type="match status" value="1"/>
</dbReference>
<accession>M3VG82</accession>
<dbReference type="Pfam" id="PF02880">
    <property type="entry name" value="PGM_PMM_III"/>
    <property type="match status" value="1"/>
</dbReference>
<evidence type="ECO:0000256" key="4">
    <source>
        <dbReference type="ARBA" id="ARBA00022723"/>
    </source>
</evidence>
<evidence type="ECO:0000313" key="12">
    <source>
        <dbReference type="Proteomes" id="UP000035009"/>
    </source>
</evidence>